<keyword evidence="2" id="KW-0812">Transmembrane</keyword>
<evidence type="ECO:0000313" key="6">
    <source>
        <dbReference type="Proteomes" id="UP000734854"/>
    </source>
</evidence>
<sequence>MNEACNDELGNHRALLGRFTDPLCHSAAGGGALLAPILRGLRIGRMYFPGAFQESGDDNDGGVLRSDDAIGVLGIVVGAGMASSYNVSSPTALVVEGLLDSMSAGILIYTAVVDLITTNFKIQTASVVPRALRRCHGHVGPRNLGLTRVEKSGISTCTRVHSALVVFRYSDSTL</sequence>
<gene>
    <name evidence="5" type="ORF">ZIOFF_007913</name>
</gene>
<proteinExistence type="predicted"/>
<dbReference type="GO" id="GO:0016020">
    <property type="term" value="C:membrane"/>
    <property type="evidence" value="ECO:0007669"/>
    <property type="project" value="UniProtKB-SubCell"/>
</dbReference>
<evidence type="ECO:0000256" key="1">
    <source>
        <dbReference type="ARBA" id="ARBA00004141"/>
    </source>
</evidence>
<evidence type="ECO:0000256" key="3">
    <source>
        <dbReference type="ARBA" id="ARBA00022989"/>
    </source>
</evidence>
<evidence type="ECO:0000256" key="4">
    <source>
        <dbReference type="ARBA" id="ARBA00023136"/>
    </source>
</evidence>
<reference evidence="5 6" key="1">
    <citation type="submission" date="2020-08" db="EMBL/GenBank/DDBJ databases">
        <title>Plant Genome Project.</title>
        <authorList>
            <person name="Zhang R.-G."/>
        </authorList>
    </citation>
    <scope>NUCLEOTIDE SEQUENCE [LARGE SCALE GENOMIC DNA]</scope>
    <source>
        <tissue evidence="5">Rhizome</tissue>
    </source>
</reference>
<dbReference type="InterPro" id="IPR003689">
    <property type="entry name" value="ZIP"/>
</dbReference>
<protein>
    <submittedName>
        <fullName evidence="5">Uncharacterized protein</fullName>
    </submittedName>
</protein>
<keyword evidence="3" id="KW-1133">Transmembrane helix</keyword>
<dbReference type="EMBL" id="JACMSC010000002">
    <property type="protein sequence ID" value="KAG6534032.1"/>
    <property type="molecule type" value="Genomic_DNA"/>
</dbReference>
<evidence type="ECO:0000256" key="2">
    <source>
        <dbReference type="ARBA" id="ARBA00022692"/>
    </source>
</evidence>
<organism evidence="5 6">
    <name type="scientific">Zingiber officinale</name>
    <name type="common">Ginger</name>
    <name type="synonym">Amomum zingiber</name>
    <dbReference type="NCBI Taxonomy" id="94328"/>
    <lineage>
        <taxon>Eukaryota</taxon>
        <taxon>Viridiplantae</taxon>
        <taxon>Streptophyta</taxon>
        <taxon>Embryophyta</taxon>
        <taxon>Tracheophyta</taxon>
        <taxon>Spermatophyta</taxon>
        <taxon>Magnoliopsida</taxon>
        <taxon>Liliopsida</taxon>
        <taxon>Zingiberales</taxon>
        <taxon>Zingiberaceae</taxon>
        <taxon>Zingiber</taxon>
    </lineage>
</organism>
<keyword evidence="4" id="KW-0472">Membrane</keyword>
<evidence type="ECO:0000313" key="5">
    <source>
        <dbReference type="EMBL" id="KAG6534032.1"/>
    </source>
</evidence>
<accession>A0A8J5HXV8</accession>
<keyword evidence="6" id="KW-1185">Reference proteome</keyword>
<name>A0A8J5HXV8_ZINOF</name>
<dbReference type="Pfam" id="PF02535">
    <property type="entry name" value="Zip"/>
    <property type="match status" value="1"/>
</dbReference>
<dbReference type="Proteomes" id="UP000734854">
    <property type="component" value="Unassembled WGS sequence"/>
</dbReference>
<dbReference type="GO" id="GO:0046873">
    <property type="term" value="F:metal ion transmembrane transporter activity"/>
    <property type="evidence" value="ECO:0007669"/>
    <property type="project" value="InterPro"/>
</dbReference>
<comment type="caution">
    <text evidence="5">The sequence shown here is derived from an EMBL/GenBank/DDBJ whole genome shotgun (WGS) entry which is preliminary data.</text>
</comment>
<comment type="subcellular location">
    <subcellularLocation>
        <location evidence="1">Membrane</location>
        <topology evidence="1">Multi-pass membrane protein</topology>
    </subcellularLocation>
</comment>
<dbReference type="AlphaFoldDB" id="A0A8J5HXV8"/>